<feature type="domain" description="Reverse transcriptase" evidence="2">
    <location>
        <begin position="814"/>
        <end position="1080"/>
    </location>
</feature>
<sequence>MSSAMDRALMEMSLEDKDEPFDMPDLPEFLSCERNKFSLIGRVLNPDCQPMKHLIRNMPRKWQKEGRVKGVALTSEKFQFIFDSKHDLEDVLAKGVHTFNEWTIVVDRWYENPPDDYLRFMFLWVQIWNIPVNYYTVKAITALGDLIGEVKEVVFDPDLPQVQEFVRVKVLFDVSRPLRRSKVIKLKNGETATVNFHYERVQKRCYECQRLTHEKEVCPILVKAHQDQATARRKGQPLPKPPPSPVLKESDPLFGVLKESQVGLDPNTGRPRIAQVSSSRSARSSIKDSATLEVMKPTETRDWLMEPINPLSINDAGNFLAISQPFSDSSTVYRPGLFEAGSSGTTQKKPKQRHRPPKIVRKPKPKDLLCSSLDQRLTEGSVIGTKDKRKAVGKGPSTAKFTKLNPKVVVPNEGPLMEMRRAHFPEVLFLMETKNCSNVVVDLQEWLGYERVFTVNPIGLSGGLALMWKKGVVVDIKYADKNLIDFHLQFGSFDFFVSCVYGDPTFSSRPVVWERLSRIGINRKEPWCMLGDFNAIMHNGEKLGGPRRGDSSFLPFKDMLESCDMLELPSKGNPFTWGGKRSNLWIQSRLDRSFGNKNWFRHFPVSNQEFLDKRGSDHRPVLVRLTTTKEEYRGHFRITQARAALEVEQSAAFPSTFLMQSLRDDLCKANQDEETFWSQKSRAKWMHGGDKNSKFFHASVKDNRGKQHIDQLCDVNGNMHKDEKTKGDIAAAYFKNLFKSSNQSNFQDLFLDFIPRVTEGMNSVLTATISKKEVREAVFAIKSSSAPGADGFTGFFFQKYWKILEHQVTLEIQQFFISGVFPKDWNFTQLCLIPKIKKPVNMTDLRPISLCSVLYKIISKILVRRLQPFLPELVSPNQSAFVADRLISDNILIAHEVVHGLRTHRKVSEEFMAIKSDMSKAFDRVEWNYVRALLVALGFHPKWVQWIMFTITSVSFTVLINDKAYGNIIPSRGLRQGDPLSPFLFVLCSEGLTHLMNRAERQGLLSGIRFSPTGPAIHHLLFADDSLFMCKADKEEVSVMKNIFKVYGEATGQRINFDKSSLTFGALIEEDSKAWIKTELGITNEGGAGTYLGLPECFSGSKIQLLDYIKDKLRARLSGWFARTLSMGGKEILLKAVAMAMPVYAMSCFKLTKTTCQNLTSAMSDFWWNALEHERKTHWVSWEKMCLSKELGGLGFRDIESFNQALLAKQAWRLLQNPSSLFARFFKSRYFDDEEFLEAEVGARPSYAWRSILHGRELVIKGLRKEVGNGNSISVWMDPWIHDIAPRLPFQKHFSVNLNLKVSDLIDFDGRCWNRDLLDHLFYPADVELIVKKKPVIDMADFWVWLHTKTGDFSVKSGYWLAFQSNKPELIREANQLPSTNGLKEMIWSTKTAPKIKMFIWRILSAALPVADQIIRRGMSCDPRCQVCGEVGESINHVLFTCSLARQIWALSGVPTPEFGFQNGSIFANIQFLFDLKKNGLIPDHIKRSWPWVLWRLWKNRNKLFFEGLIFCPLKSFQKIQEDTHEWFLAQTKIHIGDSENFCSEEPSLHCWDPPPSGWLKCNIGASWSGKKRLCGGAWVLRNEQGEVLLHSRRAFGNLCDKKDVMLTCVTWAVESMHSHKFSKVLFAFEPGDLSSAFARPIAWPSFASQVSDLTHFLEKIGEWKVSVEKSTANRGASLIAQSVVKEDRFQSYVASGHPHWLRRVFEVERISS</sequence>
<dbReference type="PANTHER" id="PTHR33116">
    <property type="entry name" value="REVERSE TRANSCRIPTASE ZINC-BINDING DOMAIN-CONTAINING PROTEIN-RELATED-RELATED"/>
    <property type="match status" value="1"/>
</dbReference>
<dbReference type="PROSITE" id="PS50878">
    <property type="entry name" value="RT_POL"/>
    <property type="match status" value="1"/>
</dbReference>
<feature type="compositionally biased region" description="Basic residues" evidence="1">
    <location>
        <begin position="348"/>
        <end position="364"/>
    </location>
</feature>
<evidence type="ECO:0000313" key="3">
    <source>
        <dbReference type="EMBL" id="KAG7533614.1"/>
    </source>
</evidence>
<dbReference type="Pfam" id="PF13966">
    <property type="entry name" value="zf-RVT"/>
    <property type="match status" value="1"/>
</dbReference>
<evidence type="ECO:0000259" key="2">
    <source>
        <dbReference type="PROSITE" id="PS50878"/>
    </source>
</evidence>
<gene>
    <name evidence="3" type="ORF">ISN45_Aa08g012360</name>
</gene>
<name>A0A8T1XMY3_9BRAS</name>
<evidence type="ECO:0000256" key="1">
    <source>
        <dbReference type="SAM" id="MobiDB-lite"/>
    </source>
</evidence>
<feature type="region of interest" description="Disordered" evidence="1">
    <location>
        <begin position="337"/>
        <end position="365"/>
    </location>
</feature>
<dbReference type="InterPro" id="IPR025558">
    <property type="entry name" value="DUF4283"/>
</dbReference>
<dbReference type="InterPro" id="IPR026960">
    <property type="entry name" value="RVT-Znf"/>
</dbReference>
<dbReference type="Pfam" id="PF00078">
    <property type="entry name" value="RVT_1"/>
    <property type="match status" value="1"/>
</dbReference>
<dbReference type="Pfam" id="PF14392">
    <property type="entry name" value="zf-CCHC_4"/>
    <property type="match status" value="1"/>
</dbReference>
<dbReference type="CDD" id="cd01650">
    <property type="entry name" value="RT_nLTR_like"/>
    <property type="match status" value="1"/>
</dbReference>
<organism evidence="3 4">
    <name type="scientific">Arabidopsis thaliana x Arabidopsis arenosa</name>
    <dbReference type="NCBI Taxonomy" id="1240361"/>
    <lineage>
        <taxon>Eukaryota</taxon>
        <taxon>Viridiplantae</taxon>
        <taxon>Streptophyta</taxon>
        <taxon>Embryophyta</taxon>
        <taxon>Tracheophyta</taxon>
        <taxon>Spermatophyta</taxon>
        <taxon>Magnoliopsida</taxon>
        <taxon>eudicotyledons</taxon>
        <taxon>Gunneridae</taxon>
        <taxon>Pentapetalae</taxon>
        <taxon>rosids</taxon>
        <taxon>malvids</taxon>
        <taxon>Brassicales</taxon>
        <taxon>Brassicaceae</taxon>
        <taxon>Camelineae</taxon>
        <taxon>Arabidopsis</taxon>
    </lineage>
</organism>
<evidence type="ECO:0000313" key="4">
    <source>
        <dbReference type="Proteomes" id="UP000694240"/>
    </source>
</evidence>
<dbReference type="InterPro" id="IPR025836">
    <property type="entry name" value="Zn_knuckle_CX2CX4HX4C"/>
</dbReference>
<proteinExistence type="predicted"/>
<accession>A0A8T1XMY3</accession>
<dbReference type="PANTHER" id="PTHR33116:SF86">
    <property type="entry name" value="REVERSE TRANSCRIPTASE DOMAIN-CONTAINING PROTEIN"/>
    <property type="match status" value="1"/>
</dbReference>
<dbReference type="Proteomes" id="UP000694240">
    <property type="component" value="Chromosome 13"/>
</dbReference>
<keyword evidence="4" id="KW-1185">Reference proteome</keyword>
<feature type="region of interest" description="Disordered" evidence="1">
    <location>
        <begin position="229"/>
        <end position="289"/>
    </location>
</feature>
<dbReference type="Pfam" id="PF03372">
    <property type="entry name" value="Exo_endo_phos"/>
    <property type="match status" value="1"/>
</dbReference>
<dbReference type="InterPro" id="IPR005135">
    <property type="entry name" value="Endo/exonuclease/phosphatase"/>
</dbReference>
<dbReference type="InterPro" id="IPR000477">
    <property type="entry name" value="RT_dom"/>
</dbReference>
<reference evidence="3 4" key="1">
    <citation type="submission" date="2020-12" db="EMBL/GenBank/DDBJ databases">
        <title>Concerted genomic and epigenomic changes stabilize Arabidopsis allopolyploids.</title>
        <authorList>
            <person name="Chen Z."/>
        </authorList>
    </citation>
    <scope>NUCLEOTIDE SEQUENCE [LARGE SCALE GENOMIC DNA]</scope>
    <source>
        <strain evidence="3">Allo738</strain>
        <tissue evidence="3">Leaf</tissue>
    </source>
</reference>
<dbReference type="Pfam" id="PF14111">
    <property type="entry name" value="DUF4283"/>
    <property type="match status" value="1"/>
</dbReference>
<dbReference type="GO" id="GO:0003824">
    <property type="term" value="F:catalytic activity"/>
    <property type="evidence" value="ECO:0007669"/>
    <property type="project" value="InterPro"/>
</dbReference>
<protein>
    <submittedName>
        <fullName evidence="3">Zinc knuckle CX2CX4HX4C</fullName>
    </submittedName>
</protein>
<dbReference type="EMBL" id="JAEFBK010000013">
    <property type="protein sequence ID" value="KAG7533614.1"/>
    <property type="molecule type" value="Genomic_DNA"/>
</dbReference>
<comment type="caution">
    <text evidence="3">The sequence shown here is derived from an EMBL/GenBank/DDBJ whole genome shotgun (WGS) entry which is preliminary data.</text>
</comment>